<evidence type="ECO:0000313" key="2">
    <source>
        <dbReference type="Proteomes" id="UP000552709"/>
    </source>
</evidence>
<dbReference type="AlphaFoldDB" id="A0A7W8JZI8"/>
<dbReference type="EMBL" id="JACHFL010000021">
    <property type="protein sequence ID" value="MBB5365723.1"/>
    <property type="molecule type" value="Genomic_DNA"/>
</dbReference>
<dbReference type="PANTHER" id="PTHR42754:SF1">
    <property type="entry name" value="LIPOPROTEIN"/>
    <property type="match status" value="1"/>
</dbReference>
<comment type="caution">
    <text evidence="1">The sequence shown here is derived from an EMBL/GenBank/DDBJ whole genome shotgun (WGS) entry which is preliminary data.</text>
</comment>
<gene>
    <name evidence="1" type="ORF">HNQ08_004849</name>
</gene>
<accession>A0A7W8JZI8</accession>
<dbReference type="Gene3D" id="2.80.10.50">
    <property type="match status" value="2"/>
</dbReference>
<evidence type="ECO:0000313" key="1">
    <source>
        <dbReference type="EMBL" id="MBB5365723.1"/>
    </source>
</evidence>
<dbReference type="Pfam" id="PF17164">
    <property type="entry name" value="DUF5122"/>
    <property type="match status" value="6"/>
</dbReference>
<reference evidence="1 2" key="1">
    <citation type="submission" date="2020-08" db="EMBL/GenBank/DDBJ databases">
        <title>Genomic Encyclopedia of Type Strains, Phase IV (KMG-IV): sequencing the most valuable type-strain genomes for metagenomic binning, comparative biology and taxonomic classification.</title>
        <authorList>
            <person name="Goeker M."/>
        </authorList>
    </citation>
    <scope>NUCLEOTIDE SEQUENCE [LARGE SCALE GENOMIC DNA]</scope>
    <source>
        <strain evidence="1 2">DSM 27939</strain>
    </source>
</reference>
<organism evidence="1 2">
    <name type="scientific">Deinococcus humi</name>
    <dbReference type="NCBI Taxonomy" id="662880"/>
    <lineage>
        <taxon>Bacteria</taxon>
        <taxon>Thermotogati</taxon>
        <taxon>Deinococcota</taxon>
        <taxon>Deinococci</taxon>
        <taxon>Deinococcales</taxon>
        <taxon>Deinococcaceae</taxon>
        <taxon>Deinococcus</taxon>
    </lineage>
</organism>
<dbReference type="SUPFAM" id="SSF63829">
    <property type="entry name" value="Calcium-dependent phosphotriesterase"/>
    <property type="match status" value="1"/>
</dbReference>
<protein>
    <submittedName>
        <fullName evidence="1">Putative delta-60 repeat protein</fullName>
    </submittedName>
</protein>
<name>A0A7W8JZI8_9DEIO</name>
<sequence>MTNMIYSKPGTITNGKLLYITVLFSTLWVQSIAQVQAPSSYLDTTFGKGGLTVTALSKSDNRSKGALAISGDESGDDRGNATYIDPEGLIYVAGQTDNGSDFDFFVARYLPSGVLDTSFGSSGISVTSVGPGDDIAMDIALQQDGKIVVIGYASTVRGYGSRNGTADNVALVRYNKDGTIDKSFGKNGVITTNVGPKEDYGIDVAIQKDGKIIVVGGSNNGNDRDILVTRYDSKGLIDKSFGKQGIVLTAVSSGFDEASAVDVLSNNAIIVAGKSFNGTDTDFTVLKYNNDGTLNKMFGKDGIARFNISNDTADQLVLLKDGKIVIAGFAESSMGSKISVLRLLEDGRLDRSFGFQGIAAPLINNLKSYAYTVGLQSNGKVVVAGEIEDGESRNQMIVRLNSNGRLDTSFGSSGLITSSDFVTCSAKVTADNKIVTVGFGRVGTNNDIKIARYKDSL</sequence>
<dbReference type="InterPro" id="IPR013431">
    <property type="entry name" value="Delta_60_rpt"/>
</dbReference>
<dbReference type="RefSeq" id="WP_184137457.1">
    <property type="nucleotide sequence ID" value="NZ_JACHFL010000021.1"/>
</dbReference>
<keyword evidence="2" id="KW-1185">Reference proteome</keyword>
<dbReference type="PANTHER" id="PTHR42754">
    <property type="entry name" value="ENDOGLUCANASE"/>
    <property type="match status" value="1"/>
</dbReference>
<proteinExistence type="predicted"/>
<dbReference type="NCBIfam" id="TIGR02608">
    <property type="entry name" value="delta_60_rpt"/>
    <property type="match status" value="7"/>
</dbReference>
<dbReference type="Proteomes" id="UP000552709">
    <property type="component" value="Unassembled WGS sequence"/>
</dbReference>